<dbReference type="EMBL" id="BNDW01000004">
    <property type="protein sequence ID" value="GHI20095.1"/>
    <property type="molecule type" value="Genomic_DNA"/>
</dbReference>
<feature type="transmembrane region" description="Helical" evidence="2">
    <location>
        <begin position="6"/>
        <end position="22"/>
    </location>
</feature>
<feature type="region of interest" description="Disordered" evidence="1">
    <location>
        <begin position="50"/>
        <end position="72"/>
    </location>
</feature>
<keyword evidence="4" id="KW-1185">Reference proteome</keyword>
<name>A0ABQ3P502_9ACTN</name>
<dbReference type="GeneID" id="94008528"/>
<accession>A0ABQ3P502</accession>
<protein>
    <recommendedName>
        <fullName evidence="5">Secreted protein</fullName>
    </recommendedName>
</protein>
<organism evidence="3 4">
    <name type="scientific">Streptomyces hydrogenans</name>
    <dbReference type="NCBI Taxonomy" id="1873719"/>
    <lineage>
        <taxon>Bacteria</taxon>
        <taxon>Bacillati</taxon>
        <taxon>Actinomycetota</taxon>
        <taxon>Actinomycetes</taxon>
        <taxon>Kitasatosporales</taxon>
        <taxon>Streptomycetaceae</taxon>
        <taxon>Streptomyces</taxon>
    </lineage>
</organism>
<evidence type="ECO:0000256" key="2">
    <source>
        <dbReference type="SAM" id="Phobius"/>
    </source>
</evidence>
<keyword evidence="2" id="KW-1133">Transmembrane helix</keyword>
<keyword evidence="2" id="KW-0472">Membrane</keyword>
<dbReference type="Proteomes" id="UP001052739">
    <property type="component" value="Unassembled WGS sequence"/>
</dbReference>
<proteinExistence type="predicted"/>
<evidence type="ECO:0000256" key="1">
    <source>
        <dbReference type="SAM" id="MobiDB-lite"/>
    </source>
</evidence>
<evidence type="ECO:0008006" key="5">
    <source>
        <dbReference type="Google" id="ProtNLM"/>
    </source>
</evidence>
<reference evidence="3" key="1">
    <citation type="submission" date="2024-05" db="EMBL/GenBank/DDBJ databases">
        <title>Whole genome shotgun sequence of Streptomyces hydrogenans NBRC 13475.</title>
        <authorList>
            <person name="Komaki H."/>
            <person name="Tamura T."/>
        </authorList>
    </citation>
    <scope>NUCLEOTIDE SEQUENCE</scope>
    <source>
        <strain evidence="3">NBRC 13475</strain>
    </source>
</reference>
<gene>
    <name evidence="3" type="ORF">Shyd_14660</name>
</gene>
<feature type="compositionally biased region" description="Polar residues" evidence="1">
    <location>
        <begin position="53"/>
        <end position="72"/>
    </location>
</feature>
<sequence length="72" mass="8120">MTLWVFFGVLGGLVVLLTVVLLRRGGSRTDNAEGLRIEERARVQAAHDRVSYNARSVHNGPPNQSDSYQRRR</sequence>
<dbReference type="RefSeq" id="WP_190226336.1">
    <property type="nucleotide sequence ID" value="NZ_BNBS01000179.1"/>
</dbReference>
<evidence type="ECO:0000313" key="3">
    <source>
        <dbReference type="EMBL" id="GHI20095.1"/>
    </source>
</evidence>
<keyword evidence="2" id="KW-0812">Transmembrane</keyword>
<comment type="caution">
    <text evidence="3">The sequence shown here is derived from an EMBL/GenBank/DDBJ whole genome shotgun (WGS) entry which is preliminary data.</text>
</comment>
<evidence type="ECO:0000313" key="4">
    <source>
        <dbReference type="Proteomes" id="UP001052739"/>
    </source>
</evidence>